<dbReference type="Proteomes" id="UP000243588">
    <property type="component" value="Unassembled WGS sequence"/>
</dbReference>
<feature type="transmembrane region" description="Helical" evidence="1">
    <location>
        <begin position="37"/>
        <end position="56"/>
    </location>
</feature>
<name>A0A1G8EZ34_9FLAO</name>
<organism evidence="2 3">
    <name type="scientific">Myroides phaeus</name>
    <dbReference type="NCBI Taxonomy" id="702745"/>
    <lineage>
        <taxon>Bacteria</taxon>
        <taxon>Pseudomonadati</taxon>
        <taxon>Bacteroidota</taxon>
        <taxon>Flavobacteriia</taxon>
        <taxon>Flavobacteriales</taxon>
        <taxon>Flavobacteriaceae</taxon>
        <taxon>Myroides</taxon>
    </lineage>
</organism>
<accession>A0A1G8EZ34</accession>
<sequence>MNTLVKYSFFTVIYIGLTWFLSDELGCAIAGNQTCVLNFMVKYVVFMVLMIIYDKWIKGKIFKKN</sequence>
<protein>
    <submittedName>
        <fullName evidence="2">Uncharacterized protein</fullName>
    </submittedName>
</protein>
<keyword evidence="1" id="KW-0812">Transmembrane</keyword>
<proteinExistence type="predicted"/>
<evidence type="ECO:0000313" key="3">
    <source>
        <dbReference type="Proteomes" id="UP000243588"/>
    </source>
</evidence>
<dbReference type="AlphaFoldDB" id="A0A1G8EZ34"/>
<reference evidence="3" key="1">
    <citation type="submission" date="2016-10" db="EMBL/GenBank/DDBJ databases">
        <authorList>
            <person name="Varghese N."/>
            <person name="Submissions S."/>
        </authorList>
    </citation>
    <scope>NUCLEOTIDE SEQUENCE [LARGE SCALE GENOMIC DNA]</scope>
    <source>
        <strain evidence="3">DSM 23313</strain>
    </source>
</reference>
<dbReference type="EMBL" id="FNDQ01000013">
    <property type="protein sequence ID" value="SDH75168.1"/>
    <property type="molecule type" value="Genomic_DNA"/>
</dbReference>
<gene>
    <name evidence="2" type="ORF">SAMN05421818_11348</name>
</gene>
<keyword evidence="3" id="KW-1185">Reference proteome</keyword>
<keyword evidence="1" id="KW-1133">Transmembrane helix</keyword>
<evidence type="ECO:0000256" key="1">
    <source>
        <dbReference type="SAM" id="Phobius"/>
    </source>
</evidence>
<keyword evidence="1" id="KW-0472">Membrane</keyword>
<evidence type="ECO:0000313" key="2">
    <source>
        <dbReference type="EMBL" id="SDH75168.1"/>
    </source>
</evidence>
<dbReference type="RefSeq" id="WP_090408973.1">
    <property type="nucleotide sequence ID" value="NZ_FNDQ01000013.1"/>
</dbReference>
<feature type="transmembrane region" description="Helical" evidence="1">
    <location>
        <begin position="7"/>
        <end position="31"/>
    </location>
</feature>
<dbReference type="STRING" id="702745.SAMN05421818_11348"/>